<dbReference type="SUPFAM" id="SSF57889">
    <property type="entry name" value="Cysteine-rich domain"/>
    <property type="match status" value="1"/>
</dbReference>
<keyword evidence="10 11" id="KW-0539">Nucleus</keyword>
<protein>
    <recommendedName>
        <fullName evidence="11">General transcription factor IIH subunit</fullName>
    </recommendedName>
</protein>
<dbReference type="GO" id="GO:0008270">
    <property type="term" value="F:zinc ion binding"/>
    <property type="evidence" value="ECO:0007669"/>
    <property type="project" value="UniProtKB-UniRule"/>
</dbReference>
<dbReference type="PANTHER" id="PTHR12695">
    <property type="entry name" value="GENERAL TRANSCRIPTION FACTOR IIH SUBUNIT 2"/>
    <property type="match status" value="1"/>
</dbReference>
<feature type="compositionally biased region" description="Acidic residues" evidence="13">
    <location>
        <begin position="7"/>
        <end position="20"/>
    </location>
</feature>
<dbReference type="Pfam" id="PF04056">
    <property type="entry name" value="Ssl1"/>
    <property type="match status" value="1"/>
</dbReference>
<dbReference type="InterPro" id="IPR012170">
    <property type="entry name" value="TFIIH_SSL1/p44"/>
</dbReference>
<gene>
    <name evidence="15" type="ORF">Vbra_20959</name>
</gene>
<evidence type="ECO:0000256" key="12">
    <source>
        <dbReference type="PIRSR" id="PIRSR015919-1"/>
    </source>
</evidence>
<dbReference type="InterPro" id="IPR046349">
    <property type="entry name" value="C1-like_sf"/>
</dbReference>
<name>A0A0G4EWJ2_VITBC</name>
<dbReference type="Gene3D" id="3.30.40.10">
    <property type="entry name" value="Zinc/RING finger domain, C3HC4 (zinc finger)"/>
    <property type="match status" value="1"/>
</dbReference>
<keyword evidence="8 11" id="KW-0804">Transcription</keyword>
<dbReference type="PANTHER" id="PTHR12695:SF2">
    <property type="entry name" value="GENERAL TRANSCRIPTION FACTOR IIH SUBUNIT 2-RELATED"/>
    <property type="match status" value="1"/>
</dbReference>
<evidence type="ECO:0000256" key="8">
    <source>
        <dbReference type="ARBA" id="ARBA00023163"/>
    </source>
</evidence>
<dbReference type="FunCoup" id="A0A0G4EWJ2">
    <property type="interactions" value="352"/>
</dbReference>
<dbReference type="SMART" id="SM01047">
    <property type="entry name" value="C1_4"/>
    <property type="match status" value="1"/>
</dbReference>
<dbReference type="InterPro" id="IPR036465">
    <property type="entry name" value="vWFA_dom_sf"/>
</dbReference>
<dbReference type="VEuPathDB" id="CryptoDB:Vbra_20959"/>
<keyword evidence="6 11" id="KW-0862">Zinc</keyword>
<dbReference type="NCBIfam" id="TIGR00622">
    <property type="entry name" value="ssl1"/>
    <property type="match status" value="1"/>
</dbReference>
<dbReference type="GO" id="GO:0006351">
    <property type="term" value="P:DNA-templated transcription"/>
    <property type="evidence" value="ECO:0007669"/>
    <property type="project" value="InterPro"/>
</dbReference>
<dbReference type="SUPFAM" id="SSF53300">
    <property type="entry name" value="vWA-like"/>
    <property type="match status" value="1"/>
</dbReference>
<evidence type="ECO:0000313" key="16">
    <source>
        <dbReference type="Proteomes" id="UP000041254"/>
    </source>
</evidence>
<evidence type="ECO:0000259" key="14">
    <source>
        <dbReference type="PROSITE" id="PS50234"/>
    </source>
</evidence>
<proteinExistence type="inferred from homology"/>
<dbReference type="GO" id="GO:0005675">
    <property type="term" value="C:transcription factor TFIIH holo complex"/>
    <property type="evidence" value="ECO:0007669"/>
    <property type="project" value="UniProtKB-UniRule"/>
</dbReference>
<evidence type="ECO:0000256" key="5">
    <source>
        <dbReference type="ARBA" id="ARBA00022771"/>
    </source>
</evidence>
<keyword evidence="7 11" id="KW-0805">Transcription regulation</keyword>
<dbReference type="GO" id="GO:0000439">
    <property type="term" value="C:transcription factor TFIIH core complex"/>
    <property type="evidence" value="ECO:0007669"/>
    <property type="project" value="InterPro"/>
</dbReference>
<keyword evidence="5" id="KW-0863">Zinc-finger</keyword>
<evidence type="ECO:0000256" key="6">
    <source>
        <dbReference type="ARBA" id="ARBA00022833"/>
    </source>
</evidence>
<dbReference type="InterPro" id="IPR002035">
    <property type="entry name" value="VWF_A"/>
</dbReference>
<feature type="compositionally biased region" description="Acidic residues" evidence="13">
    <location>
        <begin position="410"/>
        <end position="419"/>
    </location>
</feature>
<dbReference type="PhylomeDB" id="A0A0G4EWJ2"/>
<evidence type="ECO:0000313" key="15">
    <source>
        <dbReference type="EMBL" id="CEM02721.1"/>
    </source>
</evidence>
<dbReference type="FunFam" id="3.40.50.410:FF:000015">
    <property type="entry name" value="General transcription factor IIH subunit 2"/>
    <property type="match status" value="1"/>
</dbReference>
<accession>A0A0G4EWJ2</accession>
<evidence type="ECO:0000256" key="9">
    <source>
        <dbReference type="ARBA" id="ARBA00023204"/>
    </source>
</evidence>
<sequence length="419" mass="46398">MEHVEDLLDGEDDIQEEEDAEKFSWEKDYEKSWENVQVSGGILLGTGAGQEDGAGQRAATVGGPRARVRKGMIRNMVLVLDMSLSMRDLDFRPDRINCAIQKCSSFIREYYSQNPISQMAIVTLRNRRADLLVPMTSNPAEQIHQLELVKEQQGLEGYPSLQTGLERCLRLLSVIPPYGTREVLIVYGSLNTCDAGLISTTVEALKAAGIRVSIVGLSPEMYVLKTVCKETGGEYTVALSTAHFEELLLAHVSPPLWAKGMQQTLVPMGFPTLQRRKEPMMCVCHLRVTHEGYICPRCRSLVCNVPSKCRTCTLNLVSATDIARSFHHLFPMKPFQQCEEGGVCVGCRRKNLTIAFRCPDCREVYCSECRVLAEGTLFHCPTCTLLEDPAAPSPQDHYTHNGTASGAADADGDVMMDTS</sequence>
<dbReference type="OrthoDB" id="284275at2759"/>
<dbReference type="GO" id="GO:0006289">
    <property type="term" value="P:nucleotide-excision repair"/>
    <property type="evidence" value="ECO:0007669"/>
    <property type="project" value="UniProtKB-UniRule"/>
</dbReference>
<dbReference type="InterPro" id="IPR007198">
    <property type="entry name" value="Ssl1-like"/>
</dbReference>
<dbReference type="InterPro" id="IPR013083">
    <property type="entry name" value="Znf_RING/FYVE/PHD"/>
</dbReference>
<dbReference type="PIRSF" id="PIRSF015919">
    <property type="entry name" value="TFIIH_SSL1"/>
    <property type="match status" value="1"/>
</dbReference>
<keyword evidence="16" id="KW-1185">Reference proteome</keyword>
<keyword evidence="3 11" id="KW-0479">Metal-binding</keyword>
<dbReference type="SMART" id="SM00327">
    <property type="entry name" value="VWA"/>
    <property type="match status" value="1"/>
</dbReference>
<evidence type="ECO:0000256" key="4">
    <source>
        <dbReference type="ARBA" id="ARBA00022763"/>
    </source>
</evidence>
<evidence type="ECO:0000256" key="3">
    <source>
        <dbReference type="ARBA" id="ARBA00022723"/>
    </source>
</evidence>
<reference evidence="15 16" key="1">
    <citation type="submission" date="2014-11" db="EMBL/GenBank/DDBJ databases">
        <authorList>
            <person name="Zhu J."/>
            <person name="Qi W."/>
            <person name="Song R."/>
        </authorList>
    </citation>
    <scope>NUCLEOTIDE SEQUENCE [LARGE SCALE GENOMIC DNA]</scope>
</reference>
<dbReference type="PROSITE" id="PS50234">
    <property type="entry name" value="VWFA"/>
    <property type="match status" value="1"/>
</dbReference>
<keyword evidence="9" id="KW-0234">DNA repair</keyword>
<dbReference type="OMA" id="INWVEVP"/>
<comment type="similarity">
    <text evidence="2 11">Belongs to the GTF2H2 family.</text>
</comment>
<comment type="subcellular location">
    <subcellularLocation>
        <location evidence="1 11">Nucleus</location>
    </subcellularLocation>
</comment>
<organism evidence="15 16">
    <name type="scientific">Vitrella brassicaformis (strain CCMP3155)</name>
    <dbReference type="NCBI Taxonomy" id="1169540"/>
    <lineage>
        <taxon>Eukaryota</taxon>
        <taxon>Sar</taxon>
        <taxon>Alveolata</taxon>
        <taxon>Colpodellida</taxon>
        <taxon>Vitrellaceae</taxon>
        <taxon>Vitrella</taxon>
    </lineage>
</organism>
<feature type="domain" description="VWFA" evidence="14">
    <location>
        <begin position="75"/>
        <end position="256"/>
    </location>
</feature>
<feature type="region of interest" description="Disordered" evidence="13">
    <location>
        <begin position="394"/>
        <end position="419"/>
    </location>
</feature>
<evidence type="ECO:0000256" key="10">
    <source>
        <dbReference type="ARBA" id="ARBA00023242"/>
    </source>
</evidence>
<dbReference type="EMBL" id="CDMY01000334">
    <property type="protein sequence ID" value="CEM02721.1"/>
    <property type="molecule type" value="Genomic_DNA"/>
</dbReference>
<dbReference type="InterPro" id="IPR004595">
    <property type="entry name" value="TFIIH_C1-like_dom"/>
</dbReference>
<evidence type="ECO:0000256" key="1">
    <source>
        <dbReference type="ARBA" id="ARBA00004123"/>
    </source>
</evidence>
<feature type="zinc finger region" description="C4-type" evidence="12">
    <location>
        <begin position="295"/>
        <end position="312"/>
    </location>
</feature>
<evidence type="ECO:0000256" key="7">
    <source>
        <dbReference type="ARBA" id="ARBA00023015"/>
    </source>
</evidence>
<dbReference type="Proteomes" id="UP000041254">
    <property type="component" value="Unassembled WGS sequence"/>
</dbReference>
<dbReference type="InParanoid" id="A0A0G4EWJ2"/>
<evidence type="ECO:0000256" key="13">
    <source>
        <dbReference type="SAM" id="MobiDB-lite"/>
    </source>
</evidence>
<dbReference type="GO" id="GO:0006357">
    <property type="term" value="P:regulation of transcription by RNA polymerase II"/>
    <property type="evidence" value="ECO:0007669"/>
    <property type="project" value="TreeGrafter"/>
</dbReference>
<dbReference type="STRING" id="1169540.A0A0G4EWJ2"/>
<dbReference type="AlphaFoldDB" id="A0A0G4EWJ2"/>
<evidence type="ECO:0000256" key="2">
    <source>
        <dbReference type="ARBA" id="ARBA00006092"/>
    </source>
</evidence>
<feature type="region of interest" description="Disordered" evidence="13">
    <location>
        <begin position="1"/>
        <end position="21"/>
    </location>
</feature>
<keyword evidence="4" id="KW-0227">DNA damage</keyword>
<dbReference type="Gene3D" id="3.40.50.410">
    <property type="entry name" value="von Willebrand factor, type A domain"/>
    <property type="match status" value="1"/>
</dbReference>
<evidence type="ECO:0000256" key="11">
    <source>
        <dbReference type="PIRNR" id="PIRNR015919"/>
    </source>
</evidence>